<reference evidence="2 3" key="1">
    <citation type="submission" date="2018-06" db="EMBL/GenBank/DDBJ databases">
        <title>Genomic Encyclopedia of Archaeal and Bacterial Type Strains, Phase II (KMG-II): from individual species to whole genera.</title>
        <authorList>
            <person name="Goeker M."/>
        </authorList>
    </citation>
    <scope>NUCLEOTIDE SEQUENCE [LARGE SCALE GENOMIC DNA]</scope>
    <source>
        <strain evidence="2 3">KACC 16626</strain>
    </source>
</reference>
<name>A0A318TPI5_9BACL</name>
<comment type="caution">
    <text evidence="2">The sequence shown here is derived from an EMBL/GenBank/DDBJ whole genome shotgun (WGS) entry which is preliminary data.</text>
</comment>
<dbReference type="EMBL" id="QJTJ01000015">
    <property type="protein sequence ID" value="PYF05807.1"/>
    <property type="molecule type" value="Genomic_DNA"/>
</dbReference>
<keyword evidence="1" id="KW-1133">Transmembrane helix</keyword>
<keyword evidence="1" id="KW-0472">Membrane</keyword>
<dbReference type="Proteomes" id="UP000247416">
    <property type="component" value="Unassembled WGS sequence"/>
</dbReference>
<sequence length="73" mass="8202">MKLTRILLPILVVALSLYSIITMDYRFSSVGQLLLGIFFFITGYDDIKNKKTGWGGYFIGGGLLIILMSIFSF</sequence>
<evidence type="ECO:0000313" key="2">
    <source>
        <dbReference type="EMBL" id="PYF05807.1"/>
    </source>
</evidence>
<keyword evidence="3" id="KW-1185">Reference proteome</keyword>
<keyword evidence="1" id="KW-0812">Transmembrane</keyword>
<evidence type="ECO:0000256" key="1">
    <source>
        <dbReference type="SAM" id="Phobius"/>
    </source>
</evidence>
<proteinExistence type="predicted"/>
<gene>
    <name evidence="2" type="ORF">BJ095_11577</name>
</gene>
<evidence type="ECO:0008006" key="4">
    <source>
        <dbReference type="Google" id="ProtNLM"/>
    </source>
</evidence>
<protein>
    <recommendedName>
        <fullName evidence="4">DUF3953 domain-containing protein</fullName>
    </recommendedName>
</protein>
<organism evidence="2 3">
    <name type="scientific">Ureibacillus chungkukjangi</name>
    <dbReference type="NCBI Taxonomy" id="1202712"/>
    <lineage>
        <taxon>Bacteria</taxon>
        <taxon>Bacillati</taxon>
        <taxon>Bacillota</taxon>
        <taxon>Bacilli</taxon>
        <taxon>Bacillales</taxon>
        <taxon>Caryophanaceae</taxon>
        <taxon>Ureibacillus</taxon>
    </lineage>
</organism>
<dbReference type="RefSeq" id="WP_107935373.1">
    <property type="nucleotide sequence ID" value="NZ_PYWJ01000017.1"/>
</dbReference>
<evidence type="ECO:0000313" key="3">
    <source>
        <dbReference type="Proteomes" id="UP000247416"/>
    </source>
</evidence>
<accession>A0A318TPI5</accession>
<feature type="transmembrane region" description="Helical" evidence="1">
    <location>
        <begin position="29"/>
        <end position="47"/>
    </location>
</feature>
<dbReference type="AlphaFoldDB" id="A0A318TPI5"/>
<feature type="transmembrane region" description="Helical" evidence="1">
    <location>
        <begin position="54"/>
        <end position="72"/>
    </location>
</feature>